<dbReference type="SUPFAM" id="SSF69737">
    <property type="entry name" value="Urease metallochaperone UreE, C-terminal domain"/>
    <property type="match status" value="1"/>
</dbReference>
<sequence length="152" mass="17538">MKQIVQIDTIQSAALIGNFCSDFIELEWFEVHKRTLTRATNNGQTLRVELPEKQEWKHGDGLYFQGILLATIHIKPCLTIAFQSMGLVDAADFCYYIGNRHLPIYATQQNGLFLVPYDGQLYEQLQARYSNRISLREEQLFAEHVVRKKTAS</sequence>
<dbReference type="InterPro" id="IPR036118">
    <property type="entry name" value="UreE_N_sf"/>
</dbReference>
<dbReference type="Gene3D" id="3.30.70.790">
    <property type="entry name" value="UreE, C-terminal domain"/>
    <property type="match status" value="1"/>
</dbReference>
<evidence type="ECO:0000313" key="2">
    <source>
        <dbReference type="Proteomes" id="UP000192980"/>
    </source>
</evidence>
<dbReference type="OrthoDB" id="713673at2"/>
<protein>
    <submittedName>
        <fullName evidence="1">Urease accessory protein</fullName>
    </submittedName>
</protein>
<proteinExistence type="predicted"/>
<dbReference type="RefSeq" id="WP_159451849.1">
    <property type="nucleotide sequence ID" value="NZ_CP038029.1"/>
</dbReference>
<dbReference type="SUPFAM" id="SSF69287">
    <property type="entry name" value="Urease metallochaperone UreE, N-terminal domain"/>
    <property type="match status" value="1"/>
</dbReference>
<name>A0A1X7KDX7_9SPHI</name>
<dbReference type="Gene3D" id="2.60.260.20">
    <property type="entry name" value="Urease metallochaperone UreE, N-terminal domain"/>
    <property type="match status" value="1"/>
</dbReference>
<gene>
    <name evidence="1" type="ORF">SAMN05660862_2745</name>
</gene>
<reference evidence="1 2" key="1">
    <citation type="submission" date="2017-04" db="EMBL/GenBank/DDBJ databases">
        <authorList>
            <person name="Afonso C.L."/>
            <person name="Miller P.J."/>
            <person name="Scott M.A."/>
            <person name="Spackman E."/>
            <person name="Goraichik I."/>
            <person name="Dimitrov K.M."/>
            <person name="Suarez D.L."/>
            <person name="Swayne D.E."/>
        </authorList>
    </citation>
    <scope>NUCLEOTIDE SEQUENCE [LARGE SCALE GENOMIC DNA]</scope>
    <source>
        <strain evidence="1 2">DSM 22418</strain>
    </source>
</reference>
<organism evidence="1 2">
    <name type="scientific">Sphingobacterium psychroaquaticum</name>
    <dbReference type="NCBI Taxonomy" id="561061"/>
    <lineage>
        <taxon>Bacteria</taxon>
        <taxon>Pseudomonadati</taxon>
        <taxon>Bacteroidota</taxon>
        <taxon>Sphingobacteriia</taxon>
        <taxon>Sphingobacteriales</taxon>
        <taxon>Sphingobacteriaceae</taxon>
        <taxon>Sphingobacterium</taxon>
    </lineage>
</organism>
<dbReference type="AlphaFoldDB" id="A0A1X7KDX7"/>
<dbReference type="Proteomes" id="UP000192980">
    <property type="component" value="Unassembled WGS sequence"/>
</dbReference>
<accession>A0A1X7KDX7</accession>
<keyword evidence="2" id="KW-1185">Reference proteome</keyword>
<dbReference type="EMBL" id="FXAU01000005">
    <property type="protein sequence ID" value="SMG39133.1"/>
    <property type="molecule type" value="Genomic_DNA"/>
</dbReference>
<evidence type="ECO:0000313" key="1">
    <source>
        <dbReference type="EMBL" id="SMG39133.1"/>
    </source>
</evidence>
<dbReference type="STRING" id="561061.SAMN05660862_2745"/>